<dbReference type="EMBL" id="WBMS02000003">
    <property type="protein sequence ID" value="MVZ99775.1"/>
    <property type="molecule type" value="Genomic_DNA"/>
</dbReference>
<evidence type="ECO:0000313" key="3">
    <source>
        <dbReference type="Proteomes" id="UP000462055"/>
    </source>
</evidence>
<reference evidence="2" key="1">
    <citation type="submission" date="2019-12" db="EMBL/GenBank/DDBJ databases">
        <title>Actinomadura physcomitrii sp. nov., a novel actinomycete isolated from moss [Physcomitrium sphaericum (Ludw) Fuernr].</title>
        <authorList>
            <person name="Zhuang X."/>
        </authorList>
    </citation>
    <scope>NUCLEOTIDE SEQUENCE [LARGE SCALE GENOMIC DNA]</scope>
    <source>
        <strain evidence="2">LD22</strain>
    </source>
</reference>
<gene>
    <name evidence="2" type="ORF">F8568_005165</name>
</gene>
<dbReference type="GO" id="GO:0008168">
    <property type="term" value="F:methyltransferase activity"/>
    <property type="evidence" value="ECO:0007669"/>
    <property type="project" value="UniProtKB-KW"/>
</dbReference>
<evidence type="ECO:0000259" key="1">
    <source>
        <dbReference type="Pfam" id="PF13649"/>
    </source>
</evidence>
<keyword evidence="2" id="KW-0489">Methyltransferase</keyword>
<dbReference type="CDD" id="cd02440">
    <property type="entry name" value="AdoMet_MTases"/>
    <property type="match status" value="1"/>
</dbReference>
<evidence type="ECO:0000313" key="2">
    <source>
        <dbReference type="EMBL" id="MVZ99775.1"/>
    </source>
</evidence>
<dbReference type="AlphaFoldDB" id="A0A6I4MCB2"/>
<dbReference type="InterPro" id="IPR029063">
    <property type="entry name" value="SAM-dependent_MTases_sf"/>
</dbReference>
<feature type="domain" description="Methyltransferase" evidence="1">
    <location>
        <begin position="36"/>
        <end position="129"/>
    </location>
</feature>
<keyword evidence="3" id="KW-1185">Reference proteome</keyword>
<comment type="caution">
    <text evidence="2">The sequence shown here is derived from an EMBL/GenBank/DDBJ whole genome shotgun (WGS) entry which is preliminary data.</text>
</comment>
<dbReference type="Pfam" id="PF13649">
    <property type="entry name" value="Methyltransf_25"/>
    <property type="match status" value="1"/>
</dbReference>
<organism evidence="2 3">
    <name type="scientific">Actinomadura physcomitrii</name>
    <dbReference type="NCBI Taxonomy" id="2650748"/>
    <lineage>
        <taxon>Bacteria</taxon>
        <taxon>Bacillati</taxon>
        <taxon>Actinomycetota</taxon>
        <taxon>Actinomycetes</taxon>
        <taxon>Streptosporangiales</taxon>
        <taxon>Thermomonosporaceae</taxon>
        <taxon>Actinomadura</taxon>
    </lineage>
</organism>
<dbReference type="PANTHER" id="PTHR43591">
    <property type="entry name" value="METHYLTRANSFERASE"/>
    <property type="match status" value="1"/>
</dbReference>
<dbReference type="Gene3D" id="3.40.50.150">
    <property type="entry name" value="Vaccinia Virus protein VP39"/>
    <property type="match status" value="1"/>
</dbReference>
<sequence>MVVTSEHGDLFDYDAELRPHNELLRAAARVGPDDRVLDIGCGMGQTTREAARAAVHGSAVGVDISAPMLERARRLSDAQGLWNITYQRADAQFHPFQPDHFDLCISRFGTMFFADPVAAFANIGRALRPAARLVLLVWQDRDHNEWASMIRRLRASSEPALDPDPFSLADPVLTESILAAAGFTEVGFTDVREPVYYGPDSSSAFDNVLRLYDKDLLNALDPAAAERARARLRADLAAHDNGSGVYFDSRAWLITARRR</sequence>
<proteinExistence type="predicted"/>
<dbReference type="Proteomes" id="UP000462055">
    <property type="component" value="Unassembled WGS sequence"/>
</dbReference>
<keyword evidence="2" id="KW-0808">Transferase</keyword>
<accession>A0A6I4MCB2</accession>
<dbReference type="SUPFAM" id="SSF53335">
    <property type="entry name" value="S-adenosyl-L-methionine-dependent methyltransferases"/>
    <property type="match status" value="1"/>
</dbReference>
<dbReference type="InterPro" id="IPR041698">
    <property type="entry name" value="Methyltransf_25"/>
</dbReference>
<protein>
    <submittedName>
        <fullName evidence="2">Methyltransferase domain-containing protein</fullName>
    </submittedName>
</protein>
<dbReference type="GO" id="GO:0032259">
    <property type="term" value="P:methylation"/>
    <property type="evidence" value="ECO:0007669"/>
    <property type="project" value="UniProtKB-KW"/>
</dbReference>
<name>A0A6I4MCB2_9ACTN</name>